<dbReference type="InterPro" id="IPR013320">
    <property type="entry name" value="ConA-like_dom_sf"/>
</dbReference>
<dbReference type="GO" id="GO:0005975">
    <property type="term" value="P:carbohydrate metabolic process"/>
    <property type="evidence" value="ECO:0007669"/>
    <property type="project" value="InterPro"/>
</dbReference>
<evidence type="ECO:0000313" key="4">
    <source>
        <dbReference type="EMBL" id="SFG78371.1"/>
    </source>
</evidence>
<dbReference type="Gene3D" id="2.60.120.200">
    <property type="match status" value="1"/>
</dbReference>
<dbReference type="GO" id="GO:0004553">
    <property type="term" value="F:hydrolase activity, hydrolyzing O-glycosyl compounds"/>
    <property type="evidence" value="ECO:0007669"/>
    <property type="project" value="InterPro"/>
</dbReference>
<dbReference type="OrthoDB" id="370098at2"/>
<proteinExistence type="inferred from homology"/>
<name>A0A1I2UUD3_9SPHI</name>
<evidence type="ECO:0000256" key="2">
    <source>
        <dbReference type="SAM" id="MobiDB-lite"/>
    </source>
</evidence>
<dbReference type="PROSITE" id="PS51762">
    <property type="entry name" value="GH16_2"/>
    <property type="match status" value="1"/>
</dbReference>
<dbReference type="InterPro" id="IPR000757">
    <property type="entry name" value="Beta-glucanase-like"/>
</dbReference>
<keyword evidence="5" id="KW-1185">Reference proteome</keyword>
<dbReference type="EMBL" id="FOPP01000002">
    <property type="protein sequence ID" value="SFG78371.1"/>
    <property type="molecule type" value="Genomic_DNA"/>
</dbReference>
<dbReference type="SUPFAM" id="SSF49899">
    <property type="entry name" value="Concanavalin A-like lectins/glucanases"/>
    <property type="match status" value="1"/>
</dbReference>
<feature type="region of interest" description="Disordered" evidence="2">
    <location>
        <begin position="1"/>
        <end position="21"/>
    </location>
</feature>
<organism evidence="4 5">
    <name type="scientific">Pedobacter insulae</name>
    <dbReference type="NCBI Taxonomy" id="414048"/>
    <lineage>
        <taxon>Bacteria</taxon>
        <taxon>Pseudomonadati</taxon>
        <taxon>Bacteroidota</taxon>
        <taxon>Sphingobacteriia</taxon>
        <taxon>Sphingobacteriales</taxon>
        <taxon>Sphingobacteriaceae</taxon>
        <taxon>Pedobacter</taxon>
    </lineage>
</organism>
<protein>
    <recommendedName>
        <fullName evidence="3">GH16 domain-containing protein</fullName>
    </recommendedName>
</protein>
<dbReference type="Proteomes" id="UP000199666">
    <property type="component" value="Unassembled WGS sequence"/>
</dbReference>
<evidence type="ECO:0000313" key="5">
    <source>
        <dbReference type="Proteomes" id="UP000199666"/>
    </source>
</evidence>
<evidence type="ECO:0000259" key="3">
    <source>
        <dbReference type="PROSITE" id="PS51762"/>
    </source>
</evidence>
<dbReference type="STRING" id="414048.SAMN04489864_102247"/>
<dbReference type="AlphaFoldDB" id="A0A1I2UUD3"/>
<sequence length="243" mass="28305">MEPIKDKNTLPSNTEAKRNPVNENVAISNSISFSCYQWKTTDSPNDRKAPGNNYWSSKGVWVDQNGYLHLTLTKDPKSNKWYCTQLVSELKFGKGIYEFWIEGRVDQLDKNVVFGLFNYAGVDYFDEMDIEFSKWGTAKNPNLHYTVYPEEFSTAKIWSSSFNFSLDGPYSVHRIMRSDATVKFESQYDFQGTKTNVQTYSSPYISKKEMPIYMNLWQFQNKAPSNKKEVEIIIRKFVFTPLL</sequence>
<dbReference type="PROSITE" id="PS51257">
    <property type="entry name" value="PROKAR_LIPOPROTEIN"/>
    <property type="match status" value="1"/>
</dbReference>
<accession>A0A1I2UUD3</accession>
<evidence type="ECO:0000256" key="1">
    <source>
        <dbReference type="ARBA" id="ARBA00006865"/>
    </source>
</evidence>
<reference evidence="4 5" key="1">
    <citation type="submission" date="2016-10" db="EMBL/GenBank/DDBJ databases">
        <authorList>
            <person name="de Groot N.N."/>
        </authorList>
    </citation>
    <scope>NUCLEOTIDE SEQUENCE [LARGE SCALE GENOMIC DNA]</scope>
    <source>
        <strain evidence="4 5">DSM 18684</strain>
    </source>
</reference>
<gene>
    <name evidence="4" type="ORF">SAMN04489864_102247</name>
</gene>
<comment type="similarity">
    <text evidence="1">Belongs to the glycosyl hydrolase 16 family.</text>
</comment>
<feature type="domain" description="GH16" evidence="3">
    <location>
        <begin position="36"/>
        <end position="236"/>
    </location>
</feature>
<dbReference type="RefSeq" id="WP_143095913.1">
    <property type="nucleotide sequence ID" value="NZ_FOPP01000002.1"/>
</dbReference>